<reference evidence="2" key="1">
    <citation type="submission" date="2022-08" db="EMBL/GenBank/DDBJ databases">
        <title>Genomic Encyclopedia of Type Strains, Phase V (KMG-V): Genome sequencing to study the core and pangenomes of soil and plant-associated prokaryotes.</title>
        <authorList>
            <person name="Whitman W."/>
        </authorList>
    </citation>
    <scope>NUCLEOTIDE SEQUENCE</scope>
    <source>
        <strain evidence="2">SP3002</strain>
    </source>
</reference>
<feature type="region of interest" description="Disordered" evidence="1">
    <location>
        <begin position="1"/>
        <end position="64"/>
    </location>
</feature>
<dbReference type="Proteomes" id="UP001155110">
    <property type="component" value="Unassembled WGS sequence"/>
</dbReference>
<dbReference type="RefSeq" id="WP_259258321.1">
    <property type="nucleotide sequence ID" value="NZ_JANTZM010000007.1"/>
</dbReference>
<gene>
    <name evidence="2" type="ORF">GGP99_001757</name>
</gene>
<organism evidence="2 3">
    <name type="scientific">Salinibacter ruber</name>
    <dbReference type="NCBI Taxonomy" id="146919"/>
    <lineage>
        <taxon>Bacteria</taxon>
        <taxon>Pseudomonadati</taxon>
        <taxon>Rhodothermota</taxon>
        <taxon>Rhodothermia</taxon>
        <taxon>Rhodothermales</taxon>
        <taxon>Salinibacteraceae</taxon>
        <taxon>Salinibacter</taxon>
    </lineage>
</organism>
<dbReference type="AlphaFoldDB" id="A0AAW5P828"/>
<evidence type="ECO:0000256" key="1">
    <source>
        <dbReference type="SAM" id="MobiDB-lite"/>
    </source>
</evidence>
<feature type="compositionally biased region" description="Basic and acidic residues" evidence="1">
    <location>
        <begin position="1"/>
        <end position="17"/>
    </location>
</feature>
<evidence type="ECO:0000313" key="3">
    <source>
        <dbReference type="Proteomes" id="UP001155110"/>
    </source>
</evidence>
<sequence length="138" mass="14973">MSTPEEKLSRVDKENLEKGPAAPDGASSEDPPPEGAPPKSKSPESGSAESGQDESSGQGSYSGKITVDVGEEIAQKARAAVFRTPGLRLYDLAKEGLRRVINEIEERRGEPLPVEDRKLKGGRPTTMERENIIEWLSE</sequence>
<name>A0AAW5P828_9BACT</name>
<feature type="compositionally biased region" description="Low complexity" evidence="1">
    <location>
        <begin position="44"/>
        <end position="63"/>
    </location>
</feature>
<accession>A0AAW5P828</accession>
<comment type="caution">
    <text evidence="2">The sequence shown here is derived from an EMBL/GenBank/DDBJ whole genome shotgun (WGS) entry which is preliminary data.</text>
</comment>
<protein>
    <submittedName>
        <fullName evidence="2">Uncharacterized protein</fullName>
    </submittedName>
</protein>
<proteinExistence type="predicted"/>
<evidence type="ECO:0000313" key="2">
    <source>
        <dbReference type="EMBL" id="MCS4157793.1"/>
    </source>
</evidence>
<dbReference type="EMBL" id="JANTZM010000007">
    <property type="protein sequence ID" value="MCS4157793.1"/>
    <property type="molecule type" value="Genomic_DNA"/>
</dbReference>